<dbReference type="EMBL" id="JAFEJA010000001">
    <property type="protein sequence ID" value="MBM9621802.1"/>
    <property type="molecule type" value="Genomic_DNA"/>
</dbReference>
<evidence type="ECO:0000256" key="1">
    <source>
        <dbReference type="SAM" id="MobiDB-lite"/>
    </source>
</evidence>
<gene>
    <name evidence="2" type="ORF">JE024_24320</name>
</gene>
<name>A0ABS2UW42_9ACTN</name>
<dbReference type="Proteomes" id="UP000664109">
    <property type="component" value="Unassembled WGS sequence"/>
</dbReference>
<sequence length="108" mass="11511">MNVDDVVQERIEAARIRIAAAKRRREELGAARRRGLVARHAAKLRNLDAADRRRAAANSVAIPDGTPAGSIRQTDATPGPGPVTAAGLAAVQAQLERIADRLDTEETP</sequence>
<evidence type="ECO:0008006" key="4">
    <source>
        <dbReference type="Google" id="ProtNLM"/>
    </source>
</evidence>
<protein>
    <recommendedName>
        <fullName evidence="4">DUF3618 domain-containing protein</fullName>
    </recommendedName>
</protein>
<dbReference type="RefSeq" id="WP_205376782.1">
    <property type="nucleotide sequence ID" value="NZ_JAFEJA010000001.1"/>
</dbReference>
<reference evidence="2 3" key="1">
    <citation type="journal article" date="2016" name="Arch. Microbiol.">
        <title>Streptomyces zhihengii sp. nov., isolated from rhizospheric soil of Psammosilene tunicoides.</title>
        <authorList>
            <person name="Huang M.J."/>
            <person name="Fei J.J."/>
            <person name="Salam N."/>
            <person name="Kim C.J."/>
            <person name="Hozzein W.N."/>
            <person name="Xiao M."/>
            <person name="Huang H.Q."/>
            <person name="Li W.J."/>
        </authorList>
    </citation>
    <scope>NUCLEOTIDE SEQUENCE [LARGE SCALE GENOMIC DNA]</scope>
    <source>
        <strain evidence="2 3">YIM T102</strain>
    </source>
</reference>
<keyword evidence="3" id="KW-1185">Reference proteome</keyword>
<evidence type="ECO:0000313" key="3">
    <source>
        <dbReference type="Proteomes" id="UP000664109"/>
    </source>
</evidence>
<feature type="region of interest" description="Disordered" evidence="1">
    <location>
        <begin position="49"/>
        <end position="84"/>
    </location>
</feature>
<evidence type="ECO:0000313" key="2">
    <source>
        <dbReference type="EMBL" id="MBM9621802.1"/>
    </source>
</evidence>
<comment type="caution">
    <text evidence="2">The sequence shown here is derived from an EMBL/GenBank/DDBJ whole genome shotgun (WGS) entry which is preliminary data.</text>
</comment>
<organism evidence="2 3">
    <name type="scientific">Streptomyces zhihengii</name>
    <dbReference type="NCBI Taxonomy" id="1818004"/>
    <lineage>
        <taxon>Bacteria</taxon>
        <taxon>Bacillati</taxon>
        <taxon>Actinomycetota</taxon>
        <taxon>Actinomycetes</taxon>
        <taxon>Kitasatosporales</taxon>
        <taxon>Streptomycetaceae</taxon>
        <taxon>Streptomyces</taxon>
    </lineage>
</organism>
<accession>A0ABS2UW42</accession>
<proteinExistence type="predicted"/>